<dbReference type="InterPro" id="IPR003439">
    <property type="entry name" value="ABC_transporter-like_ATP-bd"/>
</dbReference>
<sequence length="556" mass="61094">MTGRFLEVRDLCVAARVQKSELTPIVKNVSFAIETGKVVALIGESGSGKTTISLACMGYARPGCVITGGSVRLHDVDVLELDFLERRRFRGTDVSYVAQSAAASFNAALTITRQVTETPLIKKLMSANEAAEKAVSLYRELDLPEPETIGHRYPHQVSGGQLQRLMAAMAMICDPKLLILDEPTTALDVTTQIEVLQAFKKLIRDKHTSAIYVSHDLAVVAQVADDILVLKDGEMIEYGPVDQIIHEPSQDYTRELISAAHVMPKRMPEIRTPTIQTTQEDVTEPLLVVDNITAGYGPNHQYLALHSISIEAHAGRTIGIIGESGSGKTTLGRVISGLMGCKQGEVRLGGMPLAGSIGTRSRDELRSIQFAFQMADVALNPRHRIRKILGRPLKFYFKMSKGEADHRVDELLDTVELPASFADRFPRELSGGERQRINLARSLTAEPKLMICDEITSALDTIVAEAILKLLRELQERLKIAYVFISHDLSTISKVADTIAVMRDGKIVEYGSTVEILTPPHHNYTELLLSSVPELRTDWLDAIEAQRVAARTAATG</sequence>
<dbReference type="SMART" id="SM00382">
    <property type="entry name" value="AAA"/>
    <property type="match status" value="2"/>
</dbReference>
<evidence type="ECO:0000256" key="4">
    <source>
        <dbReference type="ARBA" id="ARBA00022840"/>
    </source>
</evidence>
<evidence type="ECO:0000256" key="1">
    <source>
        <dbReference type="ARBA" id="ARBA00005417"/>
    </source>
</evidence>
<dbReference type="InterPro" id="IPR003593">
    <property type="entry name" value="AAA+_ATPase"/>
</dbReference>
<feature type="domain" description="ABC transporter" evidence="5">
    <location>
        <begin position="287"/>
        <end position="529"/>
    </location>
</feature>
<dbReference type="InterPro" id="IPR027417">
    <property type="entry name" value="P-loop_NTPase"/>
</dbReference>
<dbReference type="PANTHER" id="PTHR43776">
    <property type="entry name" value="TRANSPORT ATP-BINDING PROTEIN"/>
    <property type="match status" value="1"/>
</dbReference>
<dbReference type="SUPFAM" id="SSF52540">
    <property type="entry name" value="P-loop containing nucleoside triphosphate hydrolases"/>
    <property type="match status" value="2"/>
</dbReference>
<evidence type="ECO:0000256" key="2">
    <source>
        <dbReference type="ARBA" id="ARBA00022448"/>
    </source>
</evidence>
<name>A0A381V6G6_9ZZZZ</name>
<evidence type="ECO:0000259" key="5">
    <source>
        <dbReference type="PROSITE" id="PS50893"/>
    </source>
</evidence>
<dbReference type="PANTHER" id="PTHR43776:SF7">
    <property type="entry name" value="D,D-DIPEPTIDE TRANSPORT ATP-BINDING PROTEIN DDPF-RELATED"/>
    <property type="match status" value="1"/>
</dbReference>
<comment type="similarity">
    <text evidence="1">Belongs to the ABC transporter superfamily.</text>
</comment>
<keyword evidence="3" id="KW-0547">Nucleotide-binding</keyword>
<evidence type="ECO:0000313" key="6">
    <source>
        <dbReference type="EMBL" id="SVA35591.1"/>
    </source>
</evidence>
<reference evidence="6" key="1">
    <citation type="submission" date="2018-05" db="EMBL/GenBank/DDBJ databases">
        <authorList>
            <person name="Lanie J.A."/>
            <person name="Ng W.-L."/>
            <person name="Kazmierczak K.M."/>
            <person name="Andrzejewski T.M."/>
            <person name="Davidsen T.M."/>
            <person name="Wayne K.J."/>
            <person name="Tettelin H."/>
            <person name="Glass J.I."/>
            <person name="Rusch D."/>
            <person name="Podicherti R."/>
            <person name="Tsui H.-C.T."/>
            <person name="Winkler M.E."/>
        </authorList>
    </citation>
    <scope>NUCLEOTIDE SEQUENCE</scope>
</reference>
<dbReference type="GO" id="GO:0016887">
    <property type="term" value="F:ATP hydrolysis activity"/>
    <property type="evidence" value="ECO:0007669"/>
    <property type="project" value="InterPro"/>
</dbReference>
<keyword evidence="2" id="KW-0813">Transport</keyword>
<dbReference type="CDD" id="cd03257">
    <property type="entry name" value="ABC_NikE_OppD_transporters"/>
    <property type="match status" value="2"/>
</dbReference>
<dbReference type="InterPro" id="IPR050319">
    <property type="entry name" value="ABC_transp_ATP-bind"/>
</dbReference>
<dbReference type="Pfam" id="PF00005">
    <property type="entry name" value="ABC_tran"/>
    <property type="match status" value="2"/>
</dbReference>
<dbReference type="PROSITE" id="PS00211">
    <property type="entry name" value="ABC_TRANSPORTER_1"/>
    <property type="match status" value="1"/>
</dbReference>
<evidence type="ECO:0000256" key="3">
    <source>
        <dbReference type="ARBA" id="ARBA00022741"/>
    </source>
</evidence>
<gene>
    <name evidence="6" type="ORF">METZ01_LOCUS88445</name>
</gene>
<dbReference type="GO" id="GO:0005524">
    <property type="term" value="F:ATP binding"/>
    <property type="evidence" value="ECO:0007669"/>
    <property type="project" value="UniProtKB-KW"/>
</dbReference>
<dbReference type="PROSITE" id="PS50893">
    <property type="entry name" value="ABC_TRANSPORTER_2"/>
    <property type="match status" value="2"/>
</dbReference>
<dbReference type="InterPro" id="IPR013563">
    <property type="entry name" value="Oligopep_ABC_C"/>
</dbReference>
<dbReference type="GO" id="GO:0055085">
    <property type="term" value="P:transmembrane transport"/>
    <property type="evidence" value="ECO:0007669"/>
    <property type="project" value="UniProtKB-ARBA"/>
</dbReference>
<dbReference type="FunFam" id="3.40.50.300:FF:002585">
    <property type="entry name" value="Glutathione import ATP-binding protein GsiA"/>
    <property type="match status" value="1"/>
</dbReference>
<dbReference type="InterPro" id="IPR017871">
    <property type="entry name" value="ABC_transporter-like_CS"/>
</dbReference>
<keyword evidence="4" id="KW-0067">ATP-binding</keyword>
<proteinExistence type="inferred from homology"/>
<dbReference type="Pfam" id="PF08352">
    <property type="entry name" value="oligo_HPY"/>
    <property type="match status" value="2"/>
</dbReference>
<dbReference type="AlphaFoldDB" id="A0A381V6G6"/>
<accession>A0A381V6G6</accession>
<dbReference type="Gene3D" id="3.40.50.300">
    <property type="entry name" value="P-loop containing nucleotide triphosphate hydrolases"/>
    <property type="match status" value="2"/>
</dbReference>
<dbReference type="GO" id="GO:0015833">
    <property type="term" value="P:peptide transport"/>
    <property type="evidence" value="ECO:0007669"/>
    <property type="project" value="InterPro"/>
</dbReference>
<feature type="domain" description="ABC transporter" evidence="5">
    <location>
        <begin position="6"/>
        <end position="257"/>
    </location>
</feature>
<organism evidence="6">
    <name type="scientific">marine metagenome</name>
    <dbReference type="NCBI Taxonomy" id="408172"/>
    <lineage>
        <taxon>unclassified sequences</taxon>
        <taxon>metagenomes</taxon>
        <taxon>ecological metagenomes</taxon>
    </lineage>
</organism>
<dbReference type="EMBL" id="UINC01007899">
    <property type="protein sequence ID" value="SVA35591.1"/>
    <property type="molecule type" value="Genomic_DNA"/>
</dbReference>
<protein>
    <recommendedName>
        <fullName evidence="5">ABC transporter domain-containing protein</fullName>
    </recommendedName>
</protein>